<reference evidence="11 12" key="1">
    <citation type="journal article" date="2022" name="Pathogens">
        <title>Staphylococcus ratti sp. nov. Isolated from a Lab Rat.</title>
        <authorList>
            <person name="Kovarovic V."/>
            <person name="Sedlacek I."/>
            <person name="Petras P."/>
            <person name="Kralova S."/>
            <person name="Maslanova I."/>
            <person name="Svec P."/>
            <person name="Neumann-Schaal M."/>
            <person name="Botka T."/>
            <person name="Gelbicova T."/>
            <person name="Stankova E."/>
            <person name="Doskar J."/>
            <person name="Pantucek R."/>
        </authorList>
    </citation>
    <scope>NUCLEOTIDE SEQUENCE [LARGE SCALE GENOMIC DNA]</scope>
    <source>
        <strain evidence="11 12">CCM 9025</strain>
    </source>
</reference>
<evidence type="ECO:0000313" key="12">
    <source>
        <dbReference type="Proteomes" id="UP001197626"/>
    </source>
</evidence>
<keyword evidence="4" id="KW-1003">Cell membrane</keyword>
<evidence type="ECO:0000313" key="11">
    <source>
        <dbReference type="EMBL" id="UEX90539.1"/>
    </source>
</evidence>
<dbReference type="EMBL" id="CP086654">
    <property type="protein sequence ID" value="UEX90539.1"/>
    <property type="molecule type" value="Genomic_DNA"/>
</dbReference>
<feature type="transmembrane region" description="Helical" evidence="9">
    <location>
        <begin position="229"/>
        <end position="250"/>
    </location>
</feature>
<keyword evidence="5 9" id="KW-0812">Transmembrane</keyword>
<proteinExistence type="inferred from homology"/>
<evidence type="ECO:0000256" key="9">
    <source>
        <dbReference type="SAM" id="Phobius"/>
    </source>
</evidence>
<organism evidence="11 12">
    <name type="scientific">Staphylococcus ratti</name>
    <dbReference type="NCBI Taxonomy" id="2892440"/>
    <lineage>
        <taxon>Bacteria</taxon>
        <taxon>Bacillati</taxon>
        <taxon>Bacillota</taxon>
        <taxon>Bacilli</taxon>
        <taxon>Bacillales</taxon>
        <taxon>Staphylococcaceae</taxon>
        <taxon>Staphylococcus</taxon>
    </lineage>
</organism>
<dbReference type="RefSeq" id="WP_229293035.1">
    <property type="nucleotide sequence ID" value="NZ_CP086654.1"/>
</dbReference>
<evidence type="ECO:0000256" key="1">
    <source>
        <dbReference type="ARBA" id="ARBA00004651"/>
    </source>
</evidence>
<sequence length="474" mass="51266">MKRQPTLLDSVSTIVVMMVVVCVGFLFFKIPVQPLLIIASAYAAFIAWRVGLRWKDLEEGITERLATAMPALFIILSVGIIVGTWMYSGTVPGLIYYGLKFLSPQFFLVSAFLISAVCSVATGTAWGSASTAGIALIAIAIQMDIPAGMAAGAIISGAVFGDKMSPLSDTTNLAALVTRVNIFNHIKHMIWTTIPASLIGIVIWHIASMGLAHQANTKNIQNLLNDIDLMYHINIFIWIPALVIIICLALKMATVPAMLISSASAIIVGAVNHGFKIQDGFKATFKVFTPDMLLTKTDALSKNALTLIEQGGIMSMTQIIVTIFCGYAFAGIVEKAGCLDVLLESISSKINHRGSLILVTVIGTLTMVLAAGVASIAIIMVGVLLMDMYNKMGYDRVNLSRTLEDSGTMVLPLIPWGTSGVYYTQQLGVEVSEFFIWAIPCYLCIIIALFYGFTGISIKKTKQKMKVSHRYGKL</sequence>
<dbReference type="InterPro" id="IPR052180">
    <property type="entry name" value="NhaC_Na-H+_Antiporter"/>
</dbReference>
<keyword evidence="2" id="KW-0813">Transport</keyword>
<dbReference type="Pfam" id="PF03553">
    <property type="entry name" value="Na_H_antiporter"/>
    <property type="match status" value="1"/>
</dbReference>
<evidence type="ECO:0000256" key="2">
    <source>
        <dbReference type="ARBA" id="ARBA00022448"/>
    </source>
</evidence>
<keyword evidence="6 9" id="KW-1133">Transmembrane helix</keyword>
<feature type="domain" description="Na+/H+ antiporter NhaC-like C-terminal" evidence="10">
    <location>
        <begin position="157"/>
        <end position="456"/>
    </location>
</feature>
<feature type="transmembrane region" description="Helical" evidence="9">
    <location>
        <begin position="434"/>
        <end position="456"/>
    </location>
</feature>
<accession>A0ABY3PE28</accession>
<feature type="transmembrane region" description="Helical" evidence="9">
    <location>
        <begin position="313"/>
        <end position="333"/>
    </location>
</feature>
<evidence type="ECO:0000259" key="10">
    <source>
        <dbReference type="Pfam" id="PF03553"/>
    </source>
</evidence>
<name>A0ABY3PE28_9STAP</name>
<comment type="subcellular location">
    <subcellularLocation>
        <location evidence="1">Cell membrane</location>
        <topology evidence="1">Multi-pass membrane protein</topology>
    </subcellularLocation>
</comment>
<evidence type="ECO:0000256" key="7">
    <source>
        <dbReference type="ARBA" id="ARBA00023136"/>
    </source>
</evidence>
<comment type="similarity">
    <text evidence="8">Belongs to the NhaC Na(+)/H(+) (TC 2.A.35) antiporter family.</text>
</comment>
<protein>
    <submittedName>
        <fullName evidence="11">Na+/H+ antiporter NhaC</fullName>
    </submittedName>
</protein>
<keyword evidence="3" id="KW-0050">Antiport</keyword>
<dbReference type="InterPro" id="IPR004770">
    <property type="entry name" value="Na/H_antiport_NhaC"/>
</dbReference>
<keyword evidence="7 9" id="KW-0472">Membrane</keyword>
<dbReference type="Proteomes" id="UP001197626">
    <property type="component" value="Chromosome"/>
</dbReference>
<dbReference type="PANTHER" id="PTHR33451:SF3">
    <property type="entry name" value="MALATE-2H(+)_NA(+)-LACTATE ANTIPORTER"/>
    <property type="match status" value="1"/>
</dbReference>
<feature type="transmembrane region" description="Helical" evidence="9">
    <location>
        <begin position="189"/>
        <end position="209"/>
    </location>
</feature>
<evidence type="ECO:0000256" key="3">
    <source>
        <dbReference type="ARBA" id="ARBA00022449"/>
    </source>
</evidence>
<evidence type="ECO:0000256" key="6">
    <source>
        <dbReference type="ARBA" id="ARBA00022989"/>
    </source>
</evidence>
<evidence type="ECO:0000256" key="5">
    <source>
        <dbReference type="ARBA" id="ARBA00022692"/>
    </source>
</evidence>
<feature type="transmembrane region" description="Helical" evidence="9">
    <location>
        <begin position="7"/>
        <end position="28"/>
    </location>
</feature>
<keyword evidence="12" id="KW-1185">Reference proteome</keyword>
<dbReference type="NCBIfam" id="TIGR00931">
    <property type="entry name" value="antiport_nhaC"/>
    <property type="match status" value="1"/>
</dbReference>
<evidence type="ECO:0000256" key="8">
    <source>
        <dbReference type="ARBA" id="ARBA00038435"/>
    </source>
</evidence>
<feature type="transmembrane region" description="Helical" evidence="9">
    <location>
        <begin position="354"/>
        <end position="386"/>
    </location>
</feature>
<dbReference type="InterPro" id="IPR018461">
    <property type="entry name" value="Na/H_Antiport_NhaC-like_C"/>
</dbReference>
<feature type="transmembrane region" description="Helical" evidence="9">
    <location>
        <begin position="34"/>
        <end position="52"/>
    </location>
</feature>
<feature type="transmembrane region" description="Helical" evidence="9">
    <location>
        <begin position="64"/>
        <end position="86"/>
    </location>
</feature>
<evidence type="ECO:0000256" key="4">
    <source>
        <dbReference type="ARBA" id="ARBA00022475"/>
    </source>
</evidence>
<feature type="transmembrane region" description="Helical" evidence="9">
    <location>
        <begin position="106"/>
        <end position="139"/>
    </location>
</feature>
<dbReference type="PANTHER" id="PTHR33451">
    <property type="entry name" value="MALATE-2H(+)/NA(+)-LACTATE ANTIPORTER"/>
    <property type="match status" value="1"/>
</dbReference>
<gene>
    <name evidence="11" type="primary">nhaC</name>
    <name evidence="11" type="ORF">LN051_02405</name>
</gene>